<dbReference type="EMBL" id="LAZR01038207">
    <property type="protein sequence ID" value="KKL20158.1"/>
    <property type="molecule type" value="Genomic_DNA"/>
</dbReference>
<dbReference type="AlphaFoldDB" id="A0A0F9E7W7"/>
<gene>
    <name evidence="1" type="ORF">LCGC14_2458240</name>
</gene>
<proteinExistence type="predicted"/>
<name>A0A0F9E7W7_9ZZZZ</name>
<reference evidence="1" key="1">
    <citation type="journal article" date="2015" name="Nature">
        <title>Complex archaea that bridge the gap between prokaryotes and eukaryotes.</title>
        <authorList>
            <person name="Spang A."/>
            <person name="Saw J.H."/>
            <person name="Jorgensen S.L."/>
            <person name="Zaremba-Niedzwiedzka K."/>
            <person name="Martijn J."/>
            <person name="Lind A.E."/>
            <person name="van Eijk R."/>
            <person name="Schleper C."/>
            <person name="Guy L."/>
            <person name="Ettema T.J."/>
        </authorList>
    </citation>
    <scope>NUCLEOTIDE SEQUENCE</scope>
</reference>
<sequence length="65" mass="7582">MSWLMHTNQEPVADVVDNILYKLEPGEPFEMPDFHARAFLDHMRDYGVVQVPETKDRTGIHLDLD</sequence>
<protein>
    <submittedName>
        <fullName evidence="1">Uncharacterized protein</fullName>
    </submittedName>
</protein>
<comment type="caution">
    <text evidence="1">The sequence shown here is derived from an EMBL/GenBank/DDBJ whole genome shotgun (WGS) entry which is preliminary data.</text>
</comment>
<evidence type="ECO:0000313" key="1">
    <source>
        <dbReference type="EMBL" id="KKL20158.1"/>
    </source>
</evidence>
<accession>A0A0F9E7W7</accession>
<organism evidence="1">
    <name type="scientific">marine sediment metagenome</name>
    <dbReference type="NCBI Taxonomy" id="412755"/>
    <lineage>
        <taxon>unclassified sequences</taxon>
        <taxon>metagenomes</taxon>
        <taxon>ecological metagenomes</taxon>
    </lineage>
</organism>
<feature type="non-terminal residue" evidence="1">
    <location>
        <position position="65"/>
    </location>
</feature>